<evidence type="ECO:0000313" key="3">
    <source>
        <dbReference type="Proteomes" id="UP000248333"/>
    </source>
</evidence>
<dbReference type="InterPro" id="IPR002938">
    <property type="entry name" value="FAD-bd"/>
</dbReference>
<dbReference type="Pfam" id="PF01494">
    <property type="entry name" value="FAD_binding_3"/>
    <property type="match status" value="1"/>
</dbReference>
<protein>
    <recommendedName>
        <fullName evidence="1">FAD-binding domain-containing protein</fullName>
    </recommendedName>
</protein>
<dbReference type="InterPro" id="IPR050407">
    <property type="entry name" value="Geranylgeranyl_reductase"/>
</dbReference>
<dbReference type="EMBL" id="PYBV01000005">
    <property type="protein sequence ID" value="PYC75231.1"/>
    <property type="molecule type" value="Genomic_DNA"/>
</dbReference>
<dbReference type="RefSeq" id="WP_110562431.1">
    <property type="nucleotide sequence ID" value="NZ_PYBV01000005.1"/>
</dbReference>
<feature type="domain" description="FAD-binding" evidence="1">
    <location>
        <begin position="20"/>
        <end position="340"/>
    </location>
</feature>
<dbReference type="InterPro" id="IPR036188">
    <property type="entry name" value="FAD/NAD-bd_sf"/>
</dbReference>
<organism evidence="2 3">
    <name type="scientific">Micromonospora arborensis</name>
    <dbReference type="NCBI Taxonomy" id="2116518"/>
    <lineage>
        <taxon>Bacteria</taxon>
        <taxon>Bacillati</taxon>
        <taxon>Actinomycetota</taxon>
        <taxon>Actinomycetes</taxon>
        <taxon>Micromonosporales</taxon>
        <taxon>Micromonosporaceae</taxon>
        <taxon>Micromonospora</taxon>
    </lineage>
</organism>
<keyword evidence="3" id="KW-1185">Reference proteome</keyword>
<dbReference type="PRINTS" id="PR00420">
    <property type="entry name" value="RNGMNOXGNASE"/>
</dbReference>
<name>A0A318NRA9_9ACTN</name>
<comment type="caution">
    <text evidence="2">The sequence shown here is derived from an EMBL/GenBank/DDBJ whole genome shotgun (WGS) entry which is preliminary data.</text>
</comment>
<evidence type="ECO:0000259" key="1">
    <source>
        <dbReference type="Pfam" id="PF01494"/>
    </source>
</evidence>
<dbReference type="AlphaFoldDB" id="A0A318NRA9"/>
<dbReference type="Pfam" id="PF00348">
    <property type="entry name" value="polyprenyl_synt"/>
    <property type="match status" value="1"/>
</dbReference>
<dbReference type="InterPro" id="IPR011777">
    <property type="entry name" value="Geranylgeranyl_Rdtase_fam"/>
</dbReference>
<dbReference type="SUPFAM" id="SSF48576">
    <property type="entry name" value="Terpenoid synthases"/>
    <property type="match status" value="1"/>
</dbReference>
<dbReference type="Gene3D" id="1.10.600.10">
    <property type="entry name" value="Farnesyl Diphosphate Synthase"/>
    <property type="match status" value="1"/>
</dbReference>
<dbReference type="NCBIfam" id="TIGR02032">
    <property type="entry name" value="GG-red-SF"/>
    <property type="match status" value="1"/>
</dbReference>
<dbReference type="Proteomes" id="UP000248333">
    <property type="component" value="Unassembled WGS sequence"/>
</dbReference>
<dbReference type="GO" id="GO:0016628">
    <property type="term" value="F:oxidoreductase activity, acting on the CH-CH group of donors, NAD or NADP as acceptor"/>
    <property type="evidence" value="ECO:0007669"/>
    <property type="project" value="InterPro"/>
</dbReference>
<dbReference type="OrthoDB" id="3342767at2"/>
<evidence type="ECO:0000313" key="2">
    <source>
        <dbReference type="EMBL" id="PYC75231.1"/>
    </source>
</evidence>
<dbReference type="GO" id="GO:0004659">
    <property type="term" value="F:prenyltransferase activity"/>
    <property type="evidence" value="ECO:0007669"/>
    <property type="project" value="InterPro"/>
</dbReference>
<accession>A0A318NRA9</accession>
<dbReference type="Gene3D" id="3.50.50.60">
    <property type="entry name" value="FAD/NAD(P)-binding domain"/>
    <property type="match status" value="1"/>
</dbReference>
<reference evidence="2 3" key="1">
    <citation type="submission" date="2018-03" db="EMBL/GenBank/DDBJ databases">
        <title>Bioinformatic expansion and discovery of thiopeptide antibiotics.</title>
        <authorList>
            <person name="Schwalen C.J."/>
            <person name="Hudson G.A."/>
            <person name="Mitchell D.A."/>
        </authorList>
    </citation>
    <scope>NUCLEOTIDE SEQUENCE [LARGE SCALE GENOMIC DNA]</scope>
    <source>
        <strain evidence="2 3">NRRL 8041</strain>
    </source>
</reference>
<sequence>MVTSDPPIPAMVPDRLDGFDAVVVGAGPGGAAAAYRLAVLGRRVLLIDRREFPRDKCCGDGLTRSAVRLLAEMGVLDELTGAQRVDGVRIRMRGRGGRDFHYEDPDGTGYGMVVPRLELDAVLCRRAVRAGAVLWTGARATRLLGGAGGVHGVQVEYEGRRFALRTPAVVAADGASSRLAHQAGLRSPDREWTGFAARGYFTQVADLDELLEIHLPLADVTDRRVLPSYGWVFPVGDGTANVGVGLFDPTHRENVRLLYERFVAELATTDHRFRAARPAGPMTGAPLRLDFDPSRCGVPGLLLVGDAAGLVSPFTGEGISFALESGLLAADRIDTALRRAGAGPVDPAPYARQLAARQSGYFETGRYSVRRYLLAWRVLDATFDDDRPLFALCRRLALFPDGARAGVLLDPLPQPAPELARDLRRDLLAVGELLAGCVRDDWPMFVRLAGVDEDLSTLSLRPAVLLLVAAAVGGREHPLRHALAAAVDLGLLAGLAVDSAREEARSTGPRPTPWGNRFAVLVADFLLARAYEFAAQGGGPVVAEFAEALTVACEGRALELRDDPSSDGGAGGAVLAGRAAIAFELPCRLGGRLGGARVPVVNALAAYGREVGAAYALGEQLRELAGASRWGGSAQPGAVARDDPRVAGLLGLVAEHAQRAREALRVVPAGPARELLARLATPGLPGPVDPDGRVMSVT</sequence>
<dbReference type="SUPFAM" id="SSF51905">
    <property type="entry name" value="FAD/NAD(P)-binding domain"/>
    <property type="match status" value="1"/>
</dbReference>
<dbReference type="GO" id="GO:0071949">
    <property type="term" value="F:FAD binding"/>
    <property type="evidence" value="ECO:0007669"/>
    <property type="project" value="InterPro"/>
</dbReference>
<dbReference type="PANTHER" id="PTHR42685">
    <property type="entry name" value="GERANYLGERANYL DIPHOSPHATE REDUCTASE"/>
    <property type="match status" value="1"/>
</dbReference>
<dbReference type="InterPro" id="IPR008949">
    <property type="entry name" value="Isoprenoid_synthase_dom_sf"/>
</dbReference>
<dbReference type="GO" id="GO:0008299">
    <property type="term" value="P:isoprenoid biosynthetic process"/>
    <property type="evidence" value="ECO:0007669"/>
    <property type="project" value="InterPro"/>
</dbReference>
<proteinExistence type="predicted"/>
<dbReference type="PANTHER" id="PTHR42685:SF22">
    <property type="entry name" value="CONDITIONED MEDIUM FACTOR RECEPTOR 1"/>
    <property type="match status" value="1"/>
</dbReference>
<gene>
    <name evidence="2" type="ORF">C7C45_05020</name>
</gene>
<dbReference type="InterPro" id="IPR000092">
    <property type="entry name" value="Polyprenyl_synt"/>
</dbReference>